<sequence>MKMAMLILNSFLLASIYSLQSLVLTLADKHFVIQTCNDMDDIDFCSKILLSDRHSLNATSVADLAGIALDIAIKSADFAFSHASDLSDKYSGQPEEEPLNMCKELWSEAIDDLRDAQTEAANQNYKNAAELANDAQDDADSCETAFAERGFKSLMSDVDEPFHDRSGLASDILDMLDVS</sequence>
<feature type="signal peptide" evidence="4">
    <location>
        <begin position="1"/>
        <end position="27"/>
    </location>
</feature>
<dbReference type="GO" id="GO:0004857">
    <property type="term" value="F:enzyme inhibitor activity"/>
    <property type="evidence" value="ECO:0007669"/>
    <property type="project" value="InterPro"/>
</dbReference>
<evidence type="ECO:0000256" key="3">
    <source>
        <dbReference type="ARBA" id="ARBA00038471"/>
    </source>
</evidence>
<comment type="similarity">
    <text evidence="3">Belongs to the PMEI family.</text>
</comment>
<gene>
    <name evidence="6" type="ORF">FCM35_KLT06075</name>
</gene>
<evidence type="ECO:0000256" key="4">
    <source>
        <dbReference type="SAM" id="SignalP"/>
    </source>
</evidence>
<dbReference type="NCBIfam" id="TIGR01614">
    <property type="entry name" value="PME_inhib"/>
    <property type="match status" value="1"/>
</dbReference>
<dbReference type="Pfam" id="PF04043">
    <property type="entry name" value="PMEI"/>
    <property type="match status" value="1"/>
</dbReference>
<reference evidence="6" key="1">
    <citation type="submission" date="2020-01" db="EMBL/GenBank/DDBJ databases">
        <title>Genome sequence of Kobresia littledalei, the first chromosome-level genome in the family Cyperaceae.</title>
        <authorList>
            <person name="Qu G."/>
        </authorList>
    </citation>
    <scope>NUCLEOTIDE SEQUENCE</scope>
    <source>
        <strain evidence="6">C.B.Clarke</strain>
        <tissue evidence="6">Leaf</tissue>
    </source>
</reference>
<dbReference type="Gene3D" id="1.20.140.40">
    <property type="entry name" value="Invertase/pectin methylesterase inhibitor family protein"/>
    <property type="match status" value="1"/>
</dbReference>
<dbReference type="OrthoDB" id="764172at2759"/>
<comment type="caution">
    <text evidence="6">The sequence shown here is derived from an EMBL/GenBank/DDBJ whole genome shotgun (WGS) entry which is preliminary data.</text>
</comment>
<dbReference type="AlphaFoldDB" id="A0A833QYR2"/>
<proteinExistence type="inferred from homology"/>
<dbReference type="EMBL" id="SWLB01000015">
    <property type="protein sequence ID" value="KAF3328997.1"/>
    <property type="molecule type" value="Genomic_DNA"/>
</dbReference>
<evidence type="ECO:0000313" key="7">
    <source>
        <dbReference type="Proteomes" id="UP000623129"/>
    </source>
</evidence>
<feature type="domain" description="Pectinesterase inhibitor" evidence="5">
    <location>
        <begin position="27"/>
        <end position="175"/>
    </location>
</feature>
<evidence type="ECO:0000259" key="5">
    <source>
        <dbReference type="SMART" id="SM00856"/>
    </source>
</evidence>
<accession>A0A833QYR2</accession>
<dbReference type="Proteomes" id="UP000623129">
    <property type="component" value="Unassembled WGS sequence"/>
</dbReference>
<dbReference type="SUPFAM" id="SSF101148">
    <property type="entry name" value="Plant invertase/pectin methylesterase inhibitor"/>
    <property type="match status" value="1"/>
</dbReference>
<organism evidence="6 7">
    <name type="scientific">Carex littledalei</name>
    <dbReference type="NCBI Taxonomy" id="544730"/>
    <lineage>
        <taxon>Eukaryota</taxon>
        <taxon>Viridiplantae</taxon>
        <taxon>Streptophyta</taxon>
        <taxon>Embryophyta</taxon>
        <taxon>Tracheophyta</taxon>
        <taxon>Spermatophyta</taxon>
        <taxon>Magnoliopsida</taxon>
        <taxon>Liliopsida</taxon>
        <taxon>Poales</taxon>
        <taxon>Cyperaceae</taxon>
        <taxon>Cyperoideae</taxon>
        <taxon>Cariceae</taxon>
        <taxon>Carex</taxon>
        <taxon>Carex subgen. Euthyceras</taxon>
    </lineage>
</organism>
<dbReference type="SMART" id="SM00856">
    <property type="entry name" value="PMEI"/>
    <property type="match status" value="1"/>
</dbReference>
<dbReference type="PANTHER" id="PTHR35357">
    <property type="entry name" value="OS02G0537100 PROTEIN"/>
    <property type="match status" value="1"/>
</dbReference>
<evidence type="ECO:0000256" key="1">
    <source>
        <dbReference type="ARBA" id="ARBA00022729"/>
    </source>
</evidence>
<name>A0A833QYR2_9POAL</name>
<keyword evidence="2" id="KW-1015">Disulfide bond</keyword>
<evidence type="ECO:0000256" key="2">
    <source>
        <dbReference type="ARBA" id="ARBA00023157"/>
    </source>
</evidence>
<feature type="chain" id="PRO_5032940425" evidence="4">
    <location>
        <begin position="28"/>
        <end position="179"/>
    </location>
</feature>
<keyword evidence="7" id="KW-1185">Reference proteome</keyword>
<dbReference type="InterPro" id="IPR035513">
    <property type="entry name" value="Invertase/methylesterase_inhib"/>
</dbReference>
<protein>
    <submittedName>
        <fullName evidence="6">Plant invertase/pectin methylesterase inhibitor</fullName>
    </submittedName>
</protein>
<dbReference type="PANTHER" id="PTHR35357:SF8">
    <property type="entry name" value="OS01G0111000 PROTEIN"/>
    <property type="match status" value="1"/>
</dbReference>
<dbReference type="InterPro" id="IPR006501">
    <property type="entry name" value="Pectinesterase_inhib_dom"/>
</dbReference>
<evidence type="ECO:0000313" key="6">
    <source>
        <dbReference type="EMBL" id="KAF3328997.1"/>
    </source>
</evidence>
<keyword evidence="1 4" id="KW-0732">Signal</keyword>